<sequence>LLATAVYEDFGRVEHALEKTRGRLEQERAAHHKWWKSYWERVPEVSIPSEELSFIYCYGLYKFACLTNPAGVAATLQGPWIEEYQMPPWSSDYHFNINVQECYWPAFTSNLLDHIVPLFDMVESWKPKLQRNARLFLGIDDGLMLPHAVDDRCTCMGGFWTGSIDHGSTSWVAQLMWLYYCYTLDEEFLRERAYPFIKGALRCYEEMLEWDGEAPCLPVSVSPEYNGDRMNAWGRNASFQLANLHFLLRAGAKAAYILKE</sequence>
<evidence type="ECO:0000313" key="2">
    <source>
        <dbReference type="EMBL" id="GAJ14875.1"/>
    </source>
</evidence>
<comment type="caution">
    <text evidence="2">The sequence shown here is derived from an EMBL/GenBank/DDBJ whole genome shotgun (WGS) entry which is preliminary data.</text>
</comment>
<evidence type="ECO:0000259" key="1">
    <source>
        <dbReference type="Pfam" id="PF22124"/>
    </source>
</evidence>
<name>X1VVT3_9ZZZZ</name>
<dbReference type="GO" id="GO:0005975">
    <property type="term" value="P:carbohydrate metabolic process"/>
    <property type="evidence" value="ECO:0007669"/>
    <property type="project" value="InterPro"/>
</dbReference>
<feature type="domain" description="Glycosyl hydrolase family 95 catalytic" evidence="1">
    <location>
        <begin position="53"/>
        <end position="226"/>
    </location>
</feature>
<organism evidence="2">
    <name type="scientific">marine sediment metagenome</name>
    <dbReference type="NCBI Taxonomy" id="412755"/>
    <lineage>
        <taxon>unclassified sequences</taxon>
        <taxon>metagenomes</taxon>
        <taxon>ecological metagenomes</taxon>
    </lineage>
</organism>
<accession>X1VVT3</accession>
<reference evidence="2" key="1">
    <citation type="journal article" date="2014" name="Front. Microbiol.">
        <title>High frequency of phylogenetically diverse reductive dehalogenase-homologous genes in deep subseafloor sedimentary metagenomes.</title>
        <authorList>
            <person name="Kawai M."/>
            <person name="Futagami T."/>
            <person name="Toyoda A."/>
            <person name="Takaki Y."/>
            <person name="Nishi S."/>
            <person name="Hori S."/>
            <person name="Arai W."/>
            <person name="Tsubouchi T."/>
            <person name="Morono Y."/>
            <person name="Uchiyama I."/>
            <person name="Ito T."/>
            <person name="Fujiyama A."/>
            <person name="Inagaki F."/>
            <person name="Takami H."/>
        </authorList>
    </citation>
    <scope>NUCLEOTIDE SEQUENCE</scope>
    <source>
        <strain evidence="2">Expedition CK06-06</strain>
    </source>
</reference>
<dbReference type="SUPFAM" id="SSF48208">
    <property type="entry name" value="Six-hairpin glycosidases"/>
    <property type="match status" value="1"/>
</dbReference>
<dbReference type="AlphaFoldDB" id="X1VVT3"/>
<dbReference type="Pfam" id="PF22124">
    <property type="entry name" value="Glyco_hydro_95_cat"/>
    <property type="match status" value="1"/>
</dbReference>
<dbReference type="PANTHER" id="PTHR31084:SF0">
    <property type="entry name" value="ALPHA-L-FUCOSIDASE 2"/>
    <property type="match status" value="1"/>
</dbReference>
<dbReference type="PANTHER" id="PTHR31084">
    <property type="entry name" value="ALPHA-L-FUCOSIDASE 2"/>
    <property type="match status" value="1"/>
</dbReference>
<feature type="non-terminal residue" evidence="2">
    <location>
        <position position="1"/>
    </location>
</feature>
<dbReference type="GO" id="GO:0004560">
    <property type="term" value="F:alpha-L-fucosidase activity"/>
    <property type="evidence" value="ECO:0007669"/>
    <property type="project" value="TreeGrafter"/>
</dbReference>
<dbReference type="InterPro" id="IPR008928">
    <property type="entry name" value="6-hairpin_glycosidase_sf"/>
</dbReference>
<dbReference type="InterPro" id="IPR012341">
    <property type="entry name" value="6hp_glycosidase-like_sf"/>
</dbReference>
<proteinExistence type="predicted"/>
<dbReference type="InterPro" id="IPR054363">
    <property type="entry name" value="GH95_cat"/>
</dbReference>
<feature type="non-terminal residue" evidence="2">
    <location>
        <position position="260"/>
    </location>
</feature>
<gene>
    <name evidence="2" type="ORF">S12H4_42538</name>
</gene>
<dbReference type="Gene3D" id="1.50.10.10">
    <property type="match status" value="1"/>
</dbReference>
<dbReference type="EMBL" id="BARW01026044">
    <property type="protein sequence ID" value="GAJ14875.1"/>
    <property type="molecule type" value="Genomic_DNA"/>
</dbReference>
<protein>
    <recommendedName>
        <fullName evidence="1">Glycosyl hydrolase family 95 catalytic domain-containing protein</fullName>
    </recommendedName>
</protein>